<dbReference type="eggNOG" id="COG2267">
    <property type="taxonomic scope" value="Bacteria"/>
</dbReference>
<sequence length="484" mass="50809">MAIAQEGSSGGGQGSSSQNAEGRSGQKSEGAPGQAEGSSGGAVGSSGGAPRVEKGDHDPFYDTVNVSGKNPGDVVKTQQAPYGRIFGGLDYKLPSTVQKIMYTSTTQTGEKVPVTGYVVEPTVAWKGKGPRPTVVVGRGTVGQGDQCAPSRNWPLDKQPDPITSQRAVALEGLYDWVFANQGVRVVVTDYVGMGTDGVHTYMNRLDQAHAMIDAARAARNVAKENGEQFGKVAFYGHSQGGGASAAAIEAVGEYAPDLEPAGAYASAPPADLDAVQRNIDGSDLVGAIGFTINGLLARYPELEADLEANLNEKGKAAIEDLKTMCTNEITEKYGHQKTSMWTKDGRSLDELLKSMPKARAAMEDQRIGKSKPAAPVMIVSGRHDLNVEYQQAKDLASKWCSKGSPVVYRDDYMAKIGDYNHFVQAISGAEFGIPFVLDRFNGVPVKGSCQIPDKPNPVGSAQGSAEGSANLSSVAIGSSRLGSS</sequence>
<protein>
    <submittedName>
        <fullName evidence="2">Secretory lipase</fullName>
        <ecNumber evidence="2">3.1.1.3</ecNumber>
    </submittedName>
</protein>
<dbReference type="GO" id="GO:0004806">
    <property type="term" value="F:triacylglycerol lipase activity"/>
    <property type="evidence" value="ECO:0007669"/>
    <property type="project" value="UniProtKB-EC"/>
</dbReference>
<dbReference type="GO" id="GO:0016042">
    <property type="term" value="P:lipid catabolic process"/>
    <property type="evidence" value="ECO:0007669"/>
    <property type="project" value="InterPro"/>
</dbReference>
<dbReference type="HOGENOM" id="CLU_029538_6_0_11"/>
<feature type="region of interest" description="Disordered" evidence="1">
    <location>
        <begin position="1"/>
        <end position="75"/>
    </location>
</feature>
<dbReference type="Gene3D" id="1.10.260.130">
    <property type="match status" value="1"/>
</dbReference>
<dbReference type="KEGG" id="crd:CRES_1004"/>
<dbReference type="EC" id="3.1.1.3" evidence="2"/>
<dbReference type="SUPFAM" id="SSF53474">
    <property type="entry name" value="alpha/beta-Hydrolases"/>
    <property type="match status" value="1"/>
</dbReference>
<evidence type="ECO:0000313" key="3">
    <source>
        <dbReference type="Proteomes" id="UP000000492"/>
    </source>
</evidence>
<feature type="compositionally biased region" description="Gly residues" evidence="1">
    <location>
        <begin position="38"/>
        <end position="47"/>
    </location>
</feature>
<dbReference type="PANTHER" id="PTHR34853:SF1">
    <property type="entry name" value="LIPASE 5"/>
    <property type="match status" value="1"/>
</dbReference>
<dbReference type="STRING" id="662755.CRES_1004"/>
<evidence type="ECO:0000313" key="2">
    <source>
        <dbReference type="EMBL" id="AEI09360.1"/>
    </source>
</evidence>
<feature type="compositionally biased region" description="Basic and acidic residues" evidence="1">
    <location>
        <begin position="51"/>
        <end position="60"/>
    </location>
</feature>
<gene>
    <name evidence="2" type="primary">lipS2</name>
    <name evidence="2" type="ordered locus">CRES_1004</name>
</gene>
<organism evidence="2 3">
    <name type="scientific">Corynebacterium resistens (strain DSM 45100 / JCM 12819 / GTC 2026 / SICGH 158)</name>
    <dbReference type="NCBI Taxonomy" id="662755"/>
    <lineage>
        <taxon>Bacteria</taxon>
        <taxon>Bacillati</taxon>
        <taxon>Actinomycetota</taxon>
        <taxon>Actinomycetes</taxon>
        <taxon>Mycobacteriales</taxon>
        <taxon>Corynebacteriaceae</taxon>
        <taxon>Corynebacterium</taxon>
    </lineage>
</organism>
<keyword evidence="3" id="KW-1185">Reference proteome</keyword>
<keyword evidence="2" id="KW-0378">Hydrolase</keyword>
<dbReference type="Gene3D" id="3.40.50.1820">
    <property type="entry name" value="alpha/beta hydrolase"/>
    <property type="match status" value="1"/>
</dbReference>
<proteinExistence type="predicted"/>
<dbReference type="AlphaFoldDB" id="F8E243"/>
<dbReference type="InterPro" id="IPR029058">
    <property type="entry name" value="AB_hydrolase_fold"/>
</dbReference>
<dbReference type="PANTHER" id="PTHR34853">
    <property type="match status" value="1"/>
</dbReference>
<evidence type="ECO:0000256" key="1">
    <source>
        <dbReference type="SAM" id="MobiDB-lite"/>
    </source>
</evidence>
<dbReference type="Pfam" id="PF03583">
    <property type="entry name" value="LIP"/>
    <property type="match status" value="1"/>
</dbReference>
<dbReference type="EMBL" id="CP002857">
    <property type="protein sequence ID" value="AEI09360.1"/>
    <property type="molecule type" value="Genomic_DNA"/>
</dbReference>
<dbReference type="InterPro" id="IPR005152">
    <property type="entry name" value="Lipase_secreted"/>
</dbReference>
<dbReference type="Proteomes" id="UP000000492">
    <property type="component" value="Chromosome"/>
</dbReference>
<accession>F8E243</accession>
<reference evidence="2 3" key="1">
    <citation type="journal article" date="2012" name="BMC Genomics">
        <title>Complete genome sequence, lifestyle, and multi-drug resistance of the human pathogen Corynebacterium resistens DSM 45100 isolated from blood samples of a leukemia patient.</title>
        <authorList>
            <person name="Schroder J."/>
            <person name="Maus I."/>
            <person name="Meyer K."/>
            <person name="Wordemann S."/>
            <person name="Blom J."/>
            <person name="Jaenicke S."/>
            <person name="Schneider J."/>
            <person name="Trost E."/>
            <person name="Tauch A."/>
        </authorList>
    </citation>
    <scope>NUCLEOTIDE SEQUENCE [LARGE SCALE GENOMIC DNA]</scope>
    <source>
        <strain evidence="3">DSM 45100 / JCM 12819 / CCUG 50093 / GTC 2026 / SICGH 158</strain>
    </source>
</reference>
<name>F8E243_CORRG</name>